<reference evidence="13 14" key="1">
    <citation type="submission" date="2020-08" db="EMBL/GenBank/DDBJ databases">
        <title>Genome public.</title>
        <authorList>
            <person name="Liu C."/>
            <person name="Sun Q."/>
        </authorList>
    </citation>
    <scope>NUCLEOTIDE SEQUENCE [LARGE SCALE GENOMIC DNA]</scope>
    <source>
        <strain evidence="13 14">New-38</strain>
    </source>
</reference>
<dbReference type="InterPro" id="IPR001610">
    <property type="entry name" value="PAC"/>
</dbReference>
<proteinExistence type="predicted"/>
<keyword evidence="5" id="KW-0418">Kinase</keyword>
<keyword evidence="4 8" id="KW-0597">Phosphoprotein</keyword>
<name>A0ABR7HUN6_9FIRM</name>
<dbReference type="SUPFAM" id="SSF52172">
    <property type="entry name" value="CheY-like"/>
    <property type="match status" value="2"/>
</dbReference>
<feature type="coiled-coil region" evidence="9">
    <location>
        <begin position="445"/>
        <end position="472"/>
    </location>
</feature>
<evidence type="ECO:0000256" key="7">
    <source>
        <dbReference type="ARBA" id="ARBA00024867"/>
    </source>
</evidence>
<dbReference type="SUPFAM" id="SSF55874">
    <property type="entry name" value="ATPase domain of HSP90 chaperone/DNA topoisomerase II/histidine kinase"/>
    <property type="match status" value="1"/>
</dbReference>
<dbReference type="EMBL" id="JACOPR010000006">
    <property type="protein sequence ID" value="MBC5731214.1"/>
    <property type="molecule type" value="Genomic_DNA"/>
</dbReference>
<dbReference type="RefSeq" id="WP_186963925.1">
    <property type="nucleotide sequence ID" value="NZ_JACOPR010000006.1"/>
</dbReference>
<dbReference type="SMART" id="SM00387">
    <property type="entry name" value="HATPase_c"/>
    <property type="match status" value="1"/>
</dbReference>
<comment type="caution">
    <text evidence="13">The sequence shown here is derived from an EMBL/GenBank/DDBJ whole genome shotgun (WGS) entry which is preliminary data.</text>
</comment>
<dbReference type="InterPro" id="IPR035965">
    <property type="entry name" value="PAS-like_dom_sf"/>
</dbReference>
<organism evidence="13 14">
    <name type="scientific">Pseudoflavonifractor hominis</name>
    <dbReference type="NCBI Taxonomy" id="2763059"/>
    <lineage>
        <taxon>Bacteria</taxon>
        <taxon>Bacillati</taxon>
        <taxon>Bacillota</taxon>
        <taxon>Clostridia</taxon>
        <taxon>Eubacteriales</taxon>
        <taxon>Oscillospiraceae</taxon>
        <taxon>Pseudoflavonifractor</taxon>
    </lineage>
</organism>
<dbReference type="InterPro" id="IPR000014">
    <property type="entry name" value="PAS"/>
</dbReference>
<dbReference type="SUPFAM" id="SSF47384">
    <property type="entry name" value="Homodimeric domain of signal transducing histidine kinase"/>
    <property type="match status" value="1"/>
</dbReference>
<feature type="domain" description="Histidine kinase" evidence="10">
    <location>
        <begin position="626"/>
        <end position="847"/>
    </location>
</feature>
<feature type="domain" description="PAC" evidence="12">
    <location>
        <begin position="285"/>
        <end position="336"/>
    </location>
</feature>
<dbReference type="InterPro" id="IPR004358">
    <property type="entry name" value="Sig_transdc_His_kin-like_C"/>
</dbReference>
<comment type="catalytic activity">
    <reaction evidence="1">
        <text>ATP + protein L-histidine = ADP + protein N-phospho-L-histidine.</text>
        <dbReference type="EC" id="2.7.13.3"/>
    </reaction>
</comment>
<feature type="domain" description="Response regulatory" evidence="11">
    <location>
        <begin position="1000"/>
        <end position="1121"/>
    </location>
</feature>
<dbReference type="EC" id="2.7.13.3" evidence="2"/>
<dbReference type="CDD" id="cd00082">
    <property type="entry name" value="HisKA"/>
    <property type="match status" value="1"/>
</dbReference>
<dbReference type="Gene3D" id="3.40.50.2300">
    <property type="match status" value="2"/>
</dbReference>
<dbReference type="Gene3D" id="1.10.287.130">
    <property type="match status" value="1"/>
</dbReference>
<evidence type="ECO:0000259" key="12">
    <source>
        <dbReference type="PROSITE" id="PS50113"/>
    </source>
</evidence>
<dbReference type="SMART" id="SM00086">
    <property type="entry name" value="PAC"/>
    <property type="match status" value="3"/>
</dbReference>
<dbReference type="InterPro" id="IPR000700">
    <property type="entry name" value="PAS-assoc_C"/>
</dbReference>
<dbReference type="CDD" id="cd00130">
    <property type="entry name" value="PAS"/>
    <property type="match status" value="1"/>
</dbReference>
<dbReference type="InterPro" id="IPR036890">
    <property type="entry name" value="HATPase_C_sf"/>
</dbReference>
<feature type="domain" description="Response regulatory" evidence="11">
    <location>
        <begin position="864"/>
        <end position="984"/>
    </location>
</feature>
<evidence type="ECO:0000259" key="10">
    <source>
        <dbReference type="PROSITE" id="PS50109"/>
    </source>
</evidence>
<dbReference type="SMART" id="SM00388">
    <property type="entry name" value="HisKA"/>
    <property type="match status" value="1"/>
</dbReference>
<evidence type="ECO:0000256" key="6">
    <source>
        <dbReference type="ARBA" id="ARBA00023012"/>
    </source>
</evidence>
<dbReference type="Proteomes" id="UP000660021">
    <property type="component" value="Unassembled WGS sequence"/>
</dbReference>
<evidence type="ECO:0000259" key="11">
    <source>
        <dbReference type="PROSITE" id="PS50110"/>
    </source>
</evidence>
<dbReference type="PANTHER" id="PTHR45339:SF1">
    <property type="entry name" value="HYBRID SIGNAL TRANSDUCTION HISTIDINE KINASE J"/>
    <property type="match status" value="1"/>
</dbReference>
<dbReference type="InterPro" id="IPR003661">
    <property type="entry name" value="HisK_dim/P_dom"/>
</dbReference>
<evidence type="ECO:0000256" key="8">
    <source>
        <dbReference type="PROSITE-ProRule" id="PRU00169"/>
    </source>
</evidence>
<dbReference type="Pfam" id="PF02518">
    <property type="entry name" value="HATPase_c"/>
    <property type="match status" value="1"/>
</dbReference>
<comment type="function">
    <text evidence="7">May play the central regulatory role in sporulation. It may be an element of the effector pathway responsible for the activation of sporulation genes in response to nutritional stress. Spo0A may act in concert with spo0H (a sigma factor) to control the expression of some genes that are critical to the sporulation process.</text>
</comment>
<accession>A0ABR7HUN6</accession>
<gene>
    <name evidence="13" type="ORF">H8S34_10280</name>
</gene>
<dbReference type="PANTHER" id="PTHR45339">
    <property type="entry name" value="HYBRID SIGNAL TRANSDUCTION HISTIDINE KINASE J"/>
    <property type="match status" value="1"/>
</dbReference>
<dbReference type="Pfam" id="PF00072">
    <property type="entry name" value="Response_reg"/>
    <property type="match status" value="2"/>
</dbReference>
<dbReference type="PROSITE" id="PS50110">
    <property type="entry name" value="RESPONSE_REGULATORY"/>
    <property type="match status" value="2"/>
</dbReference>
<dbReference type="Gene3D" id="3.30.565.10">
    <property type="entry name" value="Histidine kinase-like ATPase, C-terminal domain"/>
    <property type="match status" value="1"/>
</dbReference>
<dbReference type="InterPro" id="IPR011006">
    <property type="entry name" value="CheY-like_superfamily"/>
</dbReference>
<dbReference type="CDD" id="cd16922">
    <property type="entry name" value="HATPase_EvgS-ArcB-TorS-like"/>
    <property type="match status" value="1"/>
</dbReference>
<keyword evidence="5" id="KW-0808">Transferase</keyword>
<protein>
    <recommendedName>
        <fullName evidence="3">Stage 0 sporulation protein A homolog</fullName>
        <ecNumber evidence="2">2.7.13.3</ecNumber>
    </recommendedName>
</protein>
<dbReference type="InterPro" id="IPR003594">
    <property type="entry name" value="HATPase_dom"/>
</dbReference>
<dbReference type="SMART" id="SM00448">
    <property type="entry name" value="REC"/>
    <property type="match status" value="2"/>
</dbReference>
<dbReference type="Pfam" id="PF00512">
    <property type="entry name" value="HisKA"/>
    <property type="match status" value="1"/>
</dbReference>
<evidence type="ECO:0000256" key="1">
    <source>
        <dbReference type="ARBA" id="ARBA00000085"/>
    </source>
</evidence>
<evidence type="ECO:0000313" key="14">
    <source>
        <dbReference type="Proteomes" id="UP000660021"/>
    </source>
</evidence>
<dbReference type="NCBIfam" id="TIGR00229">
    <property type="entry name" value="sensory_box"/>
    <property type="match status" value="1"/>
</dbReference>
<evidence type="ECO:0000256" key="9">
    <source>
        <dbReference type="SAM" id="Coils"/>
    </source>
</evidence>
<feature type="modified residue" description="4-aspartylphosphate" evidence="8">
    <location>
        <position position="1052"/>
    </location>
</feature>
<keyword evidence="14" id="KW-1185">Reference proteome</keyword>
<evidence type="ECO:0000256" key="2">
    <source>
        <dbReference type="ARBA" id="ARBA00012438"/>
    </source>
</evidence>
<dbReference type="InterPro" id="IPR036097">
    <property type="entry name" value="HisK_dim/P_sf"/>
</dbReference>
<dbReference type="PROSITE" id="PS50109">
    <property type="entry name" value="HIS_KIN"/>
    <property type="match status" value="1"/>
</dbReference>
<dbReference type="CDD" id="cd17546">
    <property type="entry name" value="REC_hyHK_CKI1_RcsC-like"/>
    <property type="match status" value="2"/>
</dbReference>
<dbReference type="SUPFAM" id="SSF55785">
    <property type="entry name" value="PYP-like sensor domain (PAS domain)"/>
    <property type="match status" value="2"/>
</dbReference>
<dbReference type="PROSITE" id="PS50113">
    <property type="entry name" value="PAC"/>
    <property type="match status" value="1"/>
</dbReference>
<evidence type="ECO:0000256" key="4">
    <source>
        <dbReference type="ARBA" id="ARBA00022553"/>
    </source>
</evidence>
<sequence>MTNPRSSLTEILDGLKTTAVYIVHPQTRELLFRNQAAVALTPELMPGSPCPAFPDASVAPIHWQDDTEAEMLSRTFPREVGDTSSPCTGAVPVSALSACCDLFSYVLDLTAGTYCICPPALSGQRGTLEELRTQLCSQVSSDRVSLLEHFLSPEQLRQALTAPLPPLELDLKQSDGSEHHAVLTLLPLSPSACGPDRVLLTGRTQHQTMAARRHAAEQRALYDSLPGGVAKFRIDEQTTFLGGSSTFLEMFGTPPHKGMGHSILHEYRAHILSEIHSKARRRLPISLEFPMLCRDGRSIWAQCEGTCVEEDGGYPVYLFLLLDVTLRHEAVEALEQERAKYRLVAEGAADIVFEYFPHQDHLCIQYSQSESSLAIPGYLGDVVQRERCSGADLERLRQVLCGSLRQAEVRIIPYQEAEPHWYLLQGNPLLDGGEITRVIGTFRLIDEPKAQIQTAQHQLAEALEENRRANRRFSSAVSRFYDAIYEAELYSGDLIIWKESEGGLTPMESGVTLSEHIQTVADHFVHPDYRERFLAQFTQERLLEFFLSGGQECSMEAPNLLVSGEYHWFSLQVQLVEREEHVLRIMLYLKDIEAQKAEQERRQQALRDALKLAEQANDAKTDFLSRMSHDIRTPMNAIIGMTTIASSHLEEPEKIADCLQKITSSSRYLLSLINDILDLSRIECGKLSIAQEPFDLLQLIEDLNAVCSSQALLKEQEFRMIVSPQLRRTYTGDALRFHQILMNLLGNALKYTPEHGHISFRADCKRLTADSDLLTFQVQDDGIGITQDFLSHIFDAFSQDRQTDARVGSGLGLAITQNLVHLMNGNISVESEFGKGSCFTVEIPLKYPDVQSGFAEDDLPVDLRVLVVDDDSTVLEQAVTLLSQMGVTAQIAGSGAKALSMLEHELEKQQHYDIVLVDWKMPGMDGVETVRRIRTLTGGETLVAVMSAYDWSDIETEAREAGVDFFVSKPLQPHNLRAVLTSSARHHRQQAQEVHFDGQRVLLVEDNELNQEIAATILEEKGLLVDVAENGQVALERFQATPPGTYFALLMDIQMPVMNGYEAARAIRALDRPDASSVPIIAMTANAFASDVSEAMSAGMNGHIAKPVEFEKLAALLRDVARGRTDAQP</sequence>
<evidence type="ECO:0000256" key="5">
    <source>
        <dbReference type="ARBA" id="ARBA00022777"/>
    </source>
</evidence>
<keyword evidence="9" id="KW-0175">Coiled coil</keyword>
<dbReference type="PRINTS" id="PR00344">
    <property type="entry name" value="BCTRLSENSOR"/>
</dbReference>
<evidence type="ECO:0000256" key="3">
    <source>
        <dbReference type="ARBA" id="ARBA00018672"/>
    </source>
</evidence>
<dbReference type="Gene3D" id="3.30.450.20">
    <property type="entry name" value="PAS domain"/>
    <property type="match status" value="2"/>
</dbReference>
<keyword evidence="6" id="KW-0902">Two-component regulatory system</keyword>
<evidence type="ECO:0000313" key="13">
    <source>
        <dbReference type="EMBL" id="MBC5731214.1"/>
    </source>
</evidence>
<dbReference type="InterPro" id="IPR005467">
    <property type="entry name" value="His_kinase_dom"/>
</dbReference>
<feature type="coiled-coil region" evidence="9">
    <location>
        <begin position="589"/>
        <end position="616"/>
    </location>
</feature>
<feature type="modified residue" description="4-aspartylphosphate" evidence="8">
    <location>
        <position position="918"/>
    </location>
</feature>
<dbReference type="InterPro" id="IPR001789">
    <property type="entry name" value="Sig_transdc_resp-reg_receiver"/>
</dbReference>